<proteinExistence type="predicted"/>
<keyword evidence="3" id="KW-1185">Reference proteome</keyword>
<comment type="caution">
    <text evidence="2">The sequence shown here is derived from an EMBL/GenBank/DDBJ whole genome shotgun (WGS) entry which is preliminary data.</text>
</comment>
<evidence type="ECO:0000313" key="3">
    <source>
        <dbReference type="Proteomes" id="UP000298112"/>
    </source>
</evidence>
<feature type="region of interest" description="Disordered" evidence="1">
    <location>
        <begin position="47"/>
        <end position="105"/>
    </location>
</feature>
<evidence type="ECO:0000313" key="2">
    <source>
        <dbReference type="EMBL" id="TGM58995.1"/>
    </source>
</evidence>
<protein>
    <recommendedName>
        <fullName evidence="4">Lipoprotein</fullName>
    </recommendedName>
</protein>
<feature type="compositionally biased region" description="Low complexity" evidence="1">
    <location>
        <begin position="87"/>
        <end position="105"/>
    </location>
</feature>
<feature type="compositionally biased region" description="Low complexity" evidence="1">
    <location>
        <begin position="48"/>
        <end position="76"/>
    </location>
</feature>
<dbReference type="EMBL" id="RQHF01000012">
    <property type="protein sequence ID" value="TGM58995.1"/>
    <property type="molecule type" value="Genomic_DNA"/>
</dbReference>
<evidence type="ECO:0000256" key="1">
    <source>
        <dbReference type="SAM" id="MobiDB-lite"/>
    </source>
</evidence>
<reference evidence="3" key="1">
    <citation type="journal article" date="2019" name="PLoS Negl. Trop. Dis.">
        <title>Revisiting the worldwide diversity of Leptospira species in the environment.</title>
        <authorList>
            <person name="Vincent A.T."/>
            <person name="Schiettekatte O."/>
            <person name="Bourhy P."/>
            <person name="Veyrier F.J."/>
            <person name="Picardeau M."/>
        </authorList>
    </citation>
    <scope>NUCLEOTIDE SEQUENCE [LARGE SCALE GENOMIC DNA]</scope>
    <source>
        <strain evidence="3">201601955</strain>
    </source>
</reference>
<gene>
    <name evidence="2" type="ORF">EHQ95_04545</name>
</gene>
<dbReference type="Proteomes" id="UP000298112">
    <property type="component" value="Unassembled WGS sequence"/>
</dbReference>
<accession>A0ABY2NQF2</accession>
<dbReference type="PROSITE" id="PS51257">
    <property type="entry name" value="PROKAR_LIPOPROTEIN"/>
    <property type="match status" value="1"/>
</dbReference>
<name>A0ABY2NQF2_9LEPT</name>
<evidence type="ECO:0008006" key="4">
    <source>
        <dbReference type="Google" id="ProtNLM"/>
    </source>
</evidence>
<organism evidence="2 3">
    <name type="scientific">Leptospira vanthielii</name>
    <dbReference type="NCBI Taxonomy" id="293085"/>
    <lineage>
        <taxon>Bacteria</taxon>
        <taxon>Pseudomonadati</taxon>
        <taxon>Spirochaetota</taxon>
        <taxon>Spirochaetia</taxon>
        <taxon>Leptospirales</taxon>
        <taxon>Leptospiraceae</taxon>
        <taxon>Leptospira</taxon>
    </lineage>
</organism>
<sequence length="105" mass="10930">MVELHPKNVQNGKGMKNLLGILSFCLLFVSCNEVKLVNRQDILDLLEGDGTQNGSSQSGSTDSSSRSSTNSGSSNGLNHYGLTDSPTGTNTYGSTGSTVGNPLGY</sequence>